<dbReference type="RefSeq" id="WP_310067607.1">
    <property type="nucleotide sequence ID" value="NZ_JAVDVX010000001.1"/>
</dbReference>
<dbReference type="InterPro" id="IPR011990">
    <property type="entry name" value="TPR-like_helical_dom_sf"/>
</dbReference>
<dbReference type="EMBL" id="JAVDVX010000001">
    <property type="protein sequence ID" value="MDR7088237.1"/>
    <property type="molecule type" value="Genomic_DNA"/>
</dbReference>
<dbReference type="Proteomes" id="UP001253595">
    <property type="component" value="Unassembled WGS sequence"/>
</dbReference>
<keyword evidence="2" id="KW-1185">Reference proteome</keyword>
<proteinExistence type="predicted"/>
<name>A0ABU1USX3_9GAMM</name>
<dbReference type="SUPFAM" id="SSF48452">
    <property type="entry name" value="TPR-like"/>
    <property type="match status" value="1"/>
</dbReference>
<organism evidence="1 2">
    <name type="scientific">Cellvibrio fibrivorans</name>
    <dbReference type="NCBI Taxonomy" id="126350"/>
    <lineage>
        <taxon>Bacteria</taxon>
        <taxon>Pseudomonadati</taxon>
        <taxon>Pseudomonadota</taxon>
        <taxon>Gammaproteobacteria</taxon>
        <taxon>Cellvibrionales</taxon>
        <taxon>Cellvibrionaceae</taxon>
        <taxon>Cellvibrio</taxon>
    </lineage>
</organism>
<dbReference type="PROSITE" id="PS51257">
    <property type="entry name" value="PROKAR_LIPOPROTEIN"/>
    <property type="match status" value="1"/>
</dbReference>
<dbReference type="Gene3D" id="1.25.40.10">
    <property type="entry name" value="Tetratricopeptide repeat domain"/>
    <property type="match status" value="1"/>
</dbReference>
<evidence type="ECO:0000313" key="2">
    <source>
        <dbReference type="Proteomes" id="UP001253595"/>
    </source>
</evidence>
<protein>
    <recommendedName>
        <fullName evidence="3">Tetratricopeptide repeat protein</fullName>
    </recommendedName>
</protein>
<reference evidence="1 2" key="1">
    <citation type="submission" date="2023-07" db="EMBL/GenBank/DDBJ databases">
        <title>Sorghum-associated microbial communities from plants grown in Nebraska, USA.</title>
        <authorList>
            <person name="Schachtman D."/>
        </authorList>
    </citation>
    <scope>NUCLEOTIDE SEQUENCE [LARGE SCALE GENOMIC DNA]</scope>
    <source>
        <strain evidence="1 2">BE190</strain>
    </source>
</reference>
<accession>A0ABU1USX3</accession>
<evidence type="ECO:0008006" key="3">
    <source>
        <dbReference type="Google" id="ProtNLM"/>
    </source>
</evidence>
<evidence type="ECO:0000313" key="1">
    <source>
        <dbReference type="EMBL" id="MDR7088237.1"/>
    </source>
</evidence>
<gene>
    <name evidence="1" type="ORF">J2X05_000240</name>
</gene>
<comment type="caution">
    <text evidence="1">The sequence shown here is derived from an EMBL/GenBank/DDBJ whole genome shotgun (WGS) entry which is preliminary data.</text>
</comment>
<sequence>MINLLTRVCVFAGVLVIVGCTTSTHQPQTPAPVTSKPTSVVKPGEPAVVQPQPGAVPKPVPSVALNPAAQSLAKQARQQYLSQDYQGAIATAERGLRIERRAADLYLVLAQSYVQLALPEKAKMFVQQGLRFAAPGSDVAQGLARVQEMVDQGY</sequence>